<dbReference type="Proteomes" id="UP001317259">
    <property type="component" value="Unassembled WGS sequence"/>
</dbReference>
<keyword evidence="3" id="KW-1185">Reference proteome</keyword>
<proteinExistence type="predicted"/>
<reference evidence="2 3" key="1">
    <citation type="submission" date="2022-04" db="EMBL/GenBank/DDBJ databases">
        <title>Genome draft of Actinomadura sp. ATCC 31491.</title>
        <authorList>
            <person name="Shi X."/>
            <person name="Du Y."/>
        </authorList>
    </citation>
    <scope>NUCLEOTIDE SEQUENCE [LARGE SCALE GENOMIC DNA]</scope>
    <source>
        <strain evidence="2 3">ATCC 31491</strain>
    </source>
</reference>
<gene>
    <name evidence="2" type="ORF">MF672_039120</name>
</gene>
<protein>
    <submittedName>
        <fullName evidence="2">Helix-turn-helix domain-containing protein</fullName>
    </submittedName>
</protein>
<dbReference type="RefSeq" id="WP_242375290.1">
    <property type="nucleotide sequence ID" value="NZ_JAKRKC020000002.1"/>
</dbReference>
<dbReference type="EMBL" id="JAKRKC020000002">
    <property type="protein sequence ID" value="MCK2219767.1"/>
    <property type="molecule type" value="Genomic_DNA"/>
</dbReference>
<dbReference type="Pfam" id="PF12728">
    <property type="entry name" value="HTH_17"/>
    <property type="match status" value="1"/>
</dbReference>
<accession>A0ABT0G586</accession>
<feature type="domain" description="Helix-turn-helix" evidence="1">
    <location>
        <begin position="4"/>
        <end position="57"/>
    </location>
</feature>
<evidence type="ECO:0000313" key="2">
    <source>
        <dbReference type="EMBL" id="MCK2219767.1"/>
    </source>
</evidence>
<evidence type="ECO:0000313" key="3">
    <source>
        <dbReference type="Proteomes" id="UP001317259"/>
    </source>
</evidence>
<evidence type="ECO:0000259" key="1">
    <source>
        <dbReference type="Pfam" id="PF12728"/>
    </source>
</evidence>
<name>A0ABT0G586_9ACTN</name>
<organism evidence="2 3">
    <name type="scientific">Actinomadura luzonensis</name>
    <dbReference type="NCBI Taxonomy" id="2805427"/>
    <lineage>
        <taxon>Bacteria</taxon>
        <taxon>Bacillati</taxon>
        <taxon>Actinomycetota</taxon>
        <taxon>Actinomycetes</taxon>
        <taxon>Streptosporangiales</taxon>
        <taxon>Thermomonosporaceae</taxon>
        <taxon>Actinomadura</taxon>
    </lineage>
</organism>
<sequence length="61" mass="6667">MVHTINEAGEALRVSRSTVYRLISKGDLYTTDVSPTGSKKPMTRVPDSAIQAFLAKRTAQT</sequence>
<dbReference type="InterPro" id="IPR041657">
    <property type="entry name" value="HTH_17"/>
</dbReference>
<comment type="caution">
    <text evidence="2">The sequence shown here is derived from an EMBL/GenBank/DDBJ whole genome shotgun (WGS) entry which is preliminary data.</text>
</comment>